<gene>
    <name evidence="1" type="ORF">CARN3_1402</name>
</gene>
<comment type="caution">
    <text evidence="1">The sequence shown here is derived from an EMBL/GenBank/DDBJ whole genome shotgun (WGS) entry which is preliminary data.</text>
</comment>
<dbReference type="EMBL" id="CABN01000129">
    <property type="protein sequence ID" value="CBI00380.1"/>
    <property type="molecule type" value="Genomic_DNA"/>
</dbReference>
<accession>E6PZM1</accession>
<sequence>MKFWKLSLAFLFFVLGTHLALARKQPK</sequence>
<protein>
    <submittedName>
        <fullName evidence="1">Uncharacterized protein</fullName>
    </submittedName>
</protein>
<evidence type="ECO:0000313" key="1">
    <source>
        <dbReference type="EMBL" id="CBI00380.1"/>
    </source>
</evidence>
<proteinExistence type="predicted"/>
<name>E6PZM1_9ZZZZ</name>
<organism evidence="1">
    <name type="scientific">mine drainage metagenome</name>
    <dbReference type="NCBI Taxonomy" id="410659"/>
    <lineage>
        <taxon>unclassified sequences</taxon>
        <taxon>metagenomes</taxon>
        <taxon>ecological metagenomes</taxon>
    </lineage>
</organism>
<dbReference type="AlphaFoldDB" id="E6PZM1"/>
<reference evidence="1" key="1">
    <citation type="submission" date="2009-10" db="EMBL/GenBank/DDBJ databases">
        <title>Diversity of trophic interactions inside an arsenic-rich microbial ecosystem.</title>
        <authorList>
            <person name="Bertin P.N."/>
            <person name="Heinrich-Salmeron A."/>
            <person name="Pelletier E."/>
            <person name="Goulhen-Chollet F."/>
            <person name="Arsene-Ploetze F."/>
            <person name="Gallien S."/>
            <person name="Calteau A."/>
            <person name="Vallenet D."/>
            <person name="Casiot C."/>
            <person name="Chane-Woon-Ming B."/>
            <person name="Giloteaux L."/>
            <person name="Barakat M."/>
            <person name="Bonnefoy V."/>
            <person name="Bruneel O."/>
            <person name="Chandler M."/>
            <person name="Cleiss J."/>
            <person name="Duran R."/>
            <person name="Elbaz-Poulichet F."/>
            <person name="Fonknechten N."/>
            <person name="Lauga B."/>
            <person name="Mornico D."/>
            <person name="Ortet P."/>
            <person name="Schaeffer C."/>
            <person name="Siguier P."/>
            <person name="Alexander Thil Smith A."/>
            <person name="Van Dorsselaer A."/>
            <person name="Weissenbach J."/>
            <person name="Medigue C."/>
            <person name="Le Paslier D."/>
        </authorList>
    </citation>
    <scope>NUCLEOTIDE SEQUENCE</scope>
</reference>